<keyword evidence="1" id="KW-1133">Transmembrane helix</keyword>
<organism evidence="2 3">
    <name type="scientific">Trypanosoma brucei gambiense (strain MHOM/CI/86/DAL972)</name>
    <dbReference type="NCBI Taxonomy" id="679716"/>
    <lineage>
        <taxon>Eukaryota</taxon>
        <taxon>Discoba</taxon>
        <taxon>Euglenozoa</taxon>
        <taxon>Kinetoplastea</taxon>
        <taxon>Metakinetoplastina</taxon>
        <taxon>Trypanosomatida</taxon>
        <taxon>Trypanosomatidae</taxon>
        <taxon>Trypanosoma</taxon>
    </lineage>
</organism>
<feature type="transmembrane region" description="Helical" evidence="1">
    <location>
        <begin position="9"/>
        <end position="34"/>
    </location>
</feature>
<feature type="transmembrane region" description="Helical" evidence="1">
    <location>
        <begin position="54"/>
        <end position="75"/>
    </location>
</feature>
<sequence>MYTRIPKCIYLNTFVEIISLPPCFLLSLTFPLSFVSPSSFYPLANFPDYRFFSLALPTPPSFFSFFLSFFFFLFSHLFLPSLICVKLPLPNIFFWFLFHFIFLLVYPL</sequence>
<evidence type="ECO:0000313" key="3">
    <source>
        <dbReference type="Proteomes" id="UP000002316"/>
    </source>
</evidence>
<accession>D0A5H8</accession>
<proteinExistence type="predicted"/>
<dbReference type="KEGG" id="tbg:TbgDal_XI440"/>
<keyword evidence="1" id="KW-0472">Membrane</keyword>
<dbReference type="GeneID" id="23867430"/>
<protein>
    <submittedName>
        <fullName evidence="2">Uncharacterized protein</fullName>
    </submittedName>
</protein>
<name>D0A5H8_TRYB9</name>
<dbReference type="AlphaFoldDB" id="D0A5H8"/>
<dbReference type="Proteomes" id="UP000002316">
    <property type="component" value="Chromosome 11"/>
</dbReference>
<reference evidence="3" key="1">
    <citation type="journal article" date="2010" name="PLoS Negl. Trop. Dis.">
        <title>The genome sequence of Trypanosoma brucei gambiense, causative agent of chronic human african trypanosomiasis.</title>
        <authorList>
            <person name="Jackson A.P."/>
            <person name="Sanders M."/>
            <person name="Berry A."/>
            <person name="McQuillan J."/>
            <person name="Aslett M.A."/>
            <person name="Quail M.A."/>
            <person name="Chukualim B."/>
            <person name="Capewell P."/>
            <person name="MacLeod A."/>
            <person name="Melville S.E."/>
            <person name="Gibson W."/>
            <person name="Barry J.D."/>
            <person name="Berriman M."/>
            <person name="Hertz-Fowler C."/>
        </authorList>
    </citation>
    <scope>NUCLEOTIDE SEQUENCE [LARGE SCALE GENOMIC DNA]</scope>
    <source>
        <strain evidence="3">MHOM/CI/86/DAL972</strain>
    </source>
</reference>
<dbReference type="RefSeq" id="XP_011779193.1">
    <property type="nucleotide sequence ID" value="XM_011780891.1"/>
</dbReference>
<keyword evidence="1" id="KW-0812">Transmembrane</keyword>
<evidence type="ECO:0000313" key="2">
    <source>
        <dbReference type="EMBL" id="CBH16929.1"/>
    </source>
</evidence>
<dbReference type="EMBL" id="FN554974">
    <property type="protein sequence ID" value="CBH16929.1"/>
    <property type="molecule type" value="Genomic_DNA"/>
</dbReference>
<gene>
    <name evidence="2" type="ORF">TbgDal_XI440</name>
</gene>
<evidence type="ECO:0000256" key="1">
    <source>
        <dbReference type="SAM" id="Phobius"/>
    </source>
</evidence>
<feature type="transmembrane region" description="Helical" evidence="1">
    <location>
        <begin position="87"/>
        <end position="106"/>
    </location>
</feature>